<accession>A0A5N5U851</accession>
<dbReference type="OrthoDB" id="201266at2157"/>
<evidence type="ECO:0000313" key="2">
    <source>
        <dbReference type="EMBL" id="KAB7514589.1"/>
    </source>
</evidence>
<reference evidence="5 6" key="1">
    <citation type="submission" date="2019-10" db="EMBL/GenBank/DDBJ databases">
        <title>Unraveling microbial dark matter from salterns through culturing: the case of the genus Halosegnis.</title>
        <authorList>
            <person name="Duran-Viseras A."/>
            <person name="Andrei A.-S."/>
            <person name="Vera-Gargallo B."/>
            <person name="Ghai R."/>
            <person name="Sanchez-Porro C."/>
            <person name="Ventosa A."/>
        </authorList>
    </citation>
    <scope>NUCLEOTIDE SEQUENCE [LARGE SCALE GENOMIC DNA]</scope>
    <source>
        <strain evidence="3 6">F17-44</strain>
        <strain evidence="2 7">F18-79</strain>
        <strain evidence="4 5">F19-13</strain>
    </source>
</reference>
<feature type="compositionally biased region" description="Basic and acidic residues" evidence="1">
    <location>
        <begin position="1"/>
        <end position="18"/>
    </location>
</feature>
<dbReference type="EMBL" id="QJOW01000001">
    <property type="protein sequence ID" value="KAB7517919.1"/>
    <property type="molecule type" value="Genomic_DNA"/>
</dbReference>
<dbReference type="Proteomes" id="UP000326302">
    <property type="component" value="Unassembled WGS sequence"/>
</dbReference>
<dbReference type="RefSeq" id="WP_152118822.1">
    <property type="nucleotide sequence ID" value="NZ_QJOW01000001.1"/>
</dbReference>
<dbReference type="EMBL" id="QMDY01000002">
    <property type="protein sequence ID" value="KAB7519501.1"/>
    <property type="molecule type" value="Genomic_DNA"/>
</dbReference>
<gene>
    <name evidence="2" type="ORF">DM867_05560</name>
    <name evidence="3" type="ORF">DMP03_00685</name>
    <name evidence="4" type="ORF">DP108_05250</name>
</gene>
<dbReference type="Pfam" id="PF19128">
    <property type="entry name" value="DUF5811"/>
    <property type="match status" value="1"/>
</dbReference>
<evidence type="ECO:0000256" key="1">
    <source>
        <dbReference type="SAM" id="MobiDB-lite"/>
    </source>
</evidence>
<evidence type="ECO:0000313" key="6">
    <source>
        <dbReference type="Proteomes" id="UP000326302"/>
    </source>
</evidence>
<evidence type="ECO:0000313" key="3">
    <source>
        <dbReference type="EMBL" id="KAB7517919.1"/>
    </source>
</evidence>
<evidence type="ECO:0000313" key="7">
    <source>
        <dbReference type="Proteomes" id="UP000326865"/>
    </source>
</evidence>
<sequence>MHSNHDETTELTTDERRQLRAGGTAVAARTRELLSREFVVGTELVDSHDGVQAAVAVQPPNGTVVSAGFQLSELAEDGGTDDIAQQIAAGAALEAMSNPSRHQPTGQ</sequence>
<evidence type="ECO:0000313" key="5">
    <source>
        <dbReference type="Proteomes" id="UP000326207"/>
    </source>
</evidence>
<accession>A0A5N5UGS2</accession>
<protein>
    <submittedName>
        <fullName evidence="3">Uncharacterized protein</fullName>
    </submittedName>
</protein>
<accession>A0A5N5UL03</accession>
<evidence type="ECO:0000313" key="4">
    <source>
        <dbReference type="EMBL" id="KAB7519501.1"/>
    </source>
</evidence>
<name>A0A5N5UGS2_9EURY</name>
<dbReference type="Proteomes" id="UP000326207">
    <property type="component" value="Unassembled WGS sequence"/>
</dbReference>
<dbReference type="EMBL" id="QKKZ01000002">
    <property type="protein sequence ID" value="KAB7514589.1"/>
    <property type="molecule type" value="Genomic_DNA"/>
</dbReference>
<proteinExistence type="predicted"/>
<dbReference type="InterPro" id="IPR043835">
    <property type="entry name" value="DUF5811"/>
</dbReference>
<dbReference type="AlphaFoldDB" id="A0A5N5UGS2"/>
<organism evidence="3 6">
    <name type="scientific">Halosegnis rubeus</name>
    <dbReference type="NCBI Taxonomy" id="2212850"/>
    <lineage>
        <taxon>Archaea</taxon>
        <taxon>Methanobacteriati</taxon>
        <taxon>Methanobacteriota</taxon>
        <taxon>Stenosarchaea group</taxon>
        <taxon>Halobacteria</taxon>
        <taxon>Halobacteriales</taxon>
        <taxon>Natronomonadaceae</taxon>
        <taxon>Halosegnis</taxon>
    </lineage>
</organism>
<feature type="region of interest" description="Disordered" evidence="1">
    <location>
        <begin position="1"/>
        <end position="23"/>
    </location>
</feature>
<keyword evidence="7" id="KW-1185">Reference proteome</keyword>
<comment type="caution">
    <text evidence="3">The sequence shown here is derived from an EMBL/GenBank/DDBJ whole genome shotgun (WGS) entry which is preliminary data.</text>
</comment>
<dbReference type="Proteomes" id="UP000326865">
    <property type="component" value="Unassembled WGS sequence"/>
</dbReference>